<dbReference type="InterPro" id="IPR011009">
    <property type="entry name" value="Kinase-like_dom_sf"/>
</dbReference>
<name>A0A6C0JPA8_9ZZZZ</name>
<organism evidence="1">
    <name type="scientific">viral metagenome</name>
    <dbReference type="NCBI Taxonomy" id="1070528"/>
    <lineage>
        <taxon>unclassified sequences</taxon>
        <taxon>metagenomes</taxon>
        <taxon>organismal metagenomes</taxon>
    </lineage>
</organism>
<protein>
    <recommendedName>
        <fullName evidence="2">Protein kinase domain-containing protein</fullName>
    </recommendedName>
</protein>
<dbReference type="AlphaFoldDB" id="A0A6C0JPA8"/>
<evidence type="ECO:0000313" key="1">
    <source>
        <dbReference type="EMBL" id="QHU06530.1"/>
    </source>
</evidence>
<dbReference type="SUPFAM" id="SSF56112">
    <property type="entry name" value="Protein kinase-like (PK-like)"/>
    <property type="match status" value="1"/>
</dbReference>
<dbReference type="EMBL" id="MN740657">
    <property type="protein sequence ID" value="QHU06530.1"/>
    <property type="molecule type" value="Genomic_DNA"/>
</dbReference>
<evidence type="ECO:0008006" key="2">
    <source>
        <dbReference type="Google" id="ProtNLM"/>
    </source>
</evidence>
<accession>A0A6C0JPA8</accession>
<sequence length="135" mass="15850">MFVKQVSNDQADNEVELQSISSRYGFSPKILSHNKLCDTSFIIMEDLNAECLADVYGENPENIPTWIWNEIRRIITILFNEEGIEYVDITPYNFIEKDNRIYIIDFGDAKYTDGQVNWFLSEFLDGENSWNPDYK</sequence>
<proteinExistence type="predicted"/>
<reference evidence="1" key="1">
    <citation type="journal article" date="2020" name="Nature">
        <title>Giant virus diversity and host interactions through global metagenomics.</title>
        <authorList>
            <person name="Schulz F."/>
            <person name="Roux S."/>
            <person name="Paez-Espino D."/>
            <person name="Jungbluth S."/>
            <person name="Walsh D.A."/>
            <person name="Denef V.J."/>
            <person name="McMahon K.D."/>
            <person name="Konstantinidis K.T."/>
            <person name="Eloe-Fadrosh E.A."/>
            <person name="Kyrpides N.C."/>
            <person name="Woyke T."/>
        </authorList>
    </citation>
    <scope>NUCLEOTIDE SEQUENCE</scope>
    <source>
        <strain evidence="1">GVMAG-S-1035315-10</strain>
    </source>
</reference>